<evidence type="ECO:0000313" key="3">
    <source>
        <dbReference type="EMBL" id="VTR59363.1"/>
    </source>
</evidence>
<name>A0A4U9WJ64_SERFO</name>
<evidence type="ECO:0000256" key="1">
    <source>
        <dbReference type="SAM" id="SignalP"/>
    </source>
</evidence>
<dbReference type="EMBL" id="CABEEZ010000158">
    <property type="protein sequence ID" value="VTR59363.1"/>
    <property type="molecule type" value="Genomic_DNA"/>
</dbReference>
<reference evidence="3" key="1">
    <citation type="submission" date="2019-05" db="EMBL/GenBank/DDBJ databases">
        <authorList>
            <consortium name="Pathogen Informatics"/>
        </authorList>
    </citation>
    <scope>NUCLEOTIDE SEQUENCE [LARGE SCALE GENOMIC DNA]</scope>
    <source>
        <strain evidence="3">NCTC12965</strain>
    </source>
</reference>
<sequence>MKFVNQVKNTLTYLIGIVFISSMAPTLAISQQTKPTGSGYIAQQDNIKGLTDALSSRLNKPIIISKLVANKKVSGDFDLHNPQAFYRTYF</sequence>
<protein>
    <submittedName>
        <fullName evidence="3">Type III secretion system outer membrane pore InvG</fullName>
    </submittedName>
</protein>
<dbReference type="InterPro" id="IPR049034">
    <property type="entry name" value="T3S_SPI-1_N0"/>
</dbReference>
<dbReference type="AlphaFoldDB" id="A0A4U9WJ64"/>
<dbReference type="Pfam" id="PF21304">
    <property type="entry name" value="T3S_SPI-1_N0"/>
    <property type="match status" value="1"/>
</dbReference>
<keyword evidence="1" id="KW-0732">Signal</keyword>
<feature type="domain" description="SPI-1 type 3 secretion system secretin N0" evidence="2">
    <location>
        <begin position="40"/>
        <end position="86"/>
    </location>
</feature>
<accession>A0A4U9WJ64</accession>
<proteinExistence type="predicted"/>
<gene>
    <name evidence="3" type="primary">invG_3</name>
    <name evidence="3" type="ORF">NCTC12965_08002</name>
</gene>
<feature type="chain" id="PRO_5020494935" evidence="1">
    <location>
        <begin position="29"/>
        <end position="90"/>
    </location>
</feature>
<feature type="signal peptide" evidence="1">
    <location>
        <begin position="1"/>
        <end position="28"/>
    </location>
</feature>
<organism evidence="3">
    <name type="scientific">Serratia fonticola</name>
    <dbReference type="NCBI Taxonomy" id="47917"/>
    <lineage>
        <taxon>Bacteria</taxon>
        <taxon>Pseudomonadati</taxon>
        <taxon>Pseudomonadota</taxon>
        <taxon>Gammaproteobacteria</taxon>
        <taxon>Enterobacterales</taxon>
        <taxon>Yersiniaceae</taxon>
        <taxon>Serratia</taxon>
    </lineage>
</organism>
<evidence type="ECO:0000259" key="2">
    <source>
        <dbReference type="Pfam" id="PF21304"/>
    </source>
</evidence>
<dbReference type="Gene3D" id="3.55.50.30">
    <property type="match status" value="1"/>
</dbReference>